<keyword evidence="14 20" id="KW-0472">Membrane</keyword>
<dbReference type="GO" id="GO:0046718">
    <property type="term" value="P:symbiont entry into host cell"/>
    <property type="evidence" value="ECO:0007669"/>
    <property type="project" value="UniProtKB-KW"/>
</dbReference>
<dbReference type="EMBL" id="KT732293">
    <property type="protein sequence ID" value="AMO03782.1"/>
    <property type="molecule type" value="Viral_cRNA"/>
</dbReference>
<dbReference type="Gene3D" id="2.60.40.1690">
    <property type="entry name" value="Head and neck region of the ectodomain of NDV fusion glycoprotein"/>
    <property type="match status" value="1"/>
</dbReference>
<evidence type="ECO:0000256" key="1">
    <source>
        <dbReference type="ARBA" id="ARBA00008211"/>
    </source>
</evidence>
<dbReference type="InterPro" id="IPR000776">
    <property type="entry name" value="Fusion_F0_Paramyxovir"/>
</dbReference>
<keyword evidence="19" id="KW-1160">Virus entry into host cell</keyword>
<keyword evidence="16" id="KW-1015">Disulfide bond</keyword>
<comment type="subcellular location">
    <subcellularLocation>
        <location evidence="20">Virion membrane</location>
        <topology evidence="20">Single-pass type I membrane protein</topology>
    </subcellularLocation>
    <subcellularLocation>
        <location evidence="20">Host cell membrane</location>
        <topology evidence="20">Single-pass membrane protein</topology>
    </subcellularLocation>
</comment>
<evidence type="ECO:0000256" key="15">
    <source>
        <dbReference type="ARBA" id="ARBA00023139"/>
    </source>
</evidence>
<evidence type="ECO:0000256" key="12">
    <source>
        <dbReference type="ARBA" id="ARBA00022989"/>
    </source>
</evidence>
<evidence type="ECO:0000256" key="3">
    <source>
        <dbReference type="ARBA" id="ARBA00022506"/>
    </source>
</evidence>
<dbReference type="GO" id="GO:0055036">
    <property type="term" value="C:virion membrane"/>
    <property type="evidence" value="ECO:0007669"/>
    <property type="project" value="UniProtKB-SubCell"/>
</dbReference>
<protein>
    <recommendedName>
        <fullName evidence="2 20">Fusion glycoprotein F0</fullName>
    </recommendedName>
</protein>
<comment type="subunit">
    <text evidence="20">Homotrimer of disulfide-linked F1-F2.</text>
</comment>
<accession>A0A127IHU0</accession>
<keyword evidence="13" id="KW-0175">Coiled coil</keyword>
<evidence type="ECO:0000256" key="5">
    <source>
        <dbReference type="ARBA" id="ARBA00022521"/>
    </source>
</evidence>
<evidence type="ECO:0000256" key="2">
    <source>
        <dbReference type="ARBA" id="ARBA00016586"/>
    </source>
</evidence>
<evidence type="ECO:0000256" key="16">
    <source>
        <dbReference type="ARBA" id="ARBA00023157"/>
    </source>
</evidence>
<evidence type="ECO:0000256" key="19">
    <source>
        <dbReference type="ARBA" id="ARBA00023296"/>
    </source>
</evidence>
<keyword evidence="18" id="KW-0449">Lipoprotein</keyword>
<proteinExistence type="inferred from homology"/>
<dbReference type="GO" id="GO:0020002">
    <property type="term" value="C:host cell plasma membrane"/>
    <property type="evidence" value="ECO:0007669"/>
    <property type="project" value="UniProtKB-SubCell"/>
</dbReference>
<keyword evidence="3" id="KW-1168">Fusion of virus membrane with host membrane</keyword>
<evidence type="ECO:0000256" key="13">
    <source>
        <dbReference type="ARBA" id="ARBA00023054"/>
    </source>
</evidence>
<evidence type="ECO:0000313" key="21">
    <source>
        <dbReference type="EMBL" id="AMO03782.1"/>
    </source>
</evidence>
<evidence type="ECO:0000256" key="20">
    <source>
        <dbReference type="RuleBase" id="RU003705"/>
    </source>
</evidence>
<dbReference type="Gene3D" id="2.40.490.10">
    <property type="entry name" value="Newcastle disease virus like domain"/>
    <property type="match status" value="1"/>
</dbReference>
<evidence type="ECO:0000256" key="9">
    <source>
        <dbReference type="ARBA" id="ARBA00022844"/>
    </source>
</evidence>
<keyword evidence="15" id="KW-0564">Palmitate</keyword>
<dbReference type="SUPFAM" id="SSF69922">
    <property type="entry name" value="Head and neck region of the ectodomain of NDV fusion glycoprotein"/>
    <property type="match status" value="1"/>
</dbReference>
<dbReference type="SUPFAM" id="SSF58069">
    <property type="entry name" value="Virus ectodomain"/>
    <property type="match status" value="1"/>
</dbReference>
<dbReference type="Gene3D" id="6.10.10.110">
    <property type="match status" value="1"/>
</dbReference>
<keyword evidence="10" id="KW-1043">Host membrane</keyword>
<evidence type="ECO:0000256" key="11">
    <source>
        <dbReference type="ARBA" id="ARBA00022879"/>
    </source>
</evidence>
<organism evidence="21">
    <name type="scientific">avian paramyxovirus 4</name>
    <dbReference type="NCBI Taxonomy" id="28274"/>
    <lineage>
        <taxon>Viruses</taxon>
        <taxon>Riboviria</taxon>
        <taxon>Orthornavirae</taxon>
        <taxon>Negarnaviricota</taxon>
        <taxon>Haploviricotina</taxon>
        <taxon>Monjiviricetes</taxon>
        <taxon>Mononegavirales</taxon>
        <taxon>Paramyxoviridae</taxon>
        <taxon>Avulavirinae</taxon>
        <taxon>Paraavulavirus</taxon>
        <taxon>Paraavulavirus hongkongense</taxon>
    </lineage>
</organism>
<keyword evidence="12 20" id="KW-1133">Transmembrane helix</keyword>
<evidence type="ECO:0000256" key="10">
    <source>
        <dbReference type="ARBA" id="ARBA00022870"/>
    </source>
</evidence>
<evidence type="ECO:0000256" key="17">
    <source>
        <dbReference type="ARBA" id="ARBA00023180"/>
    </source>
</evidence>
<keyword evidence="9" id="KW-0946">Virion</keyword>
<dbReference type="GO" id="GO:0019031">
    <property type="term" value="C:viral envelope"/>
    <property type="evidence" value="ECO:0007669"/>
    <property type="project" value="UniProtKB-KW"/>
</dbReference>
<dbReference type="GO" id="GO:0019064">
    <property type="term" value="P:fusion of virus membrane with host plasma membrane"/>
    <property type="evidence" value="ECO:0007669"/>
    <property type="project" value="UniProtKB-KW"/>
</dbReference>
<reference evidence="21" key="1">
    <citation type="journal article" date="2016" name="Infect. Genet. Evol.">
        <title>Limited evidence of intercontinental dispersal of avian paramyxovirus serotype 4 by migratory birds.</title>
        <authorList>
            <person name="Reeves A.B."/>
            <person name="Poulson R.L."/>
            <person name="Muzyka D."/>
            <person name="Ogawa H."/>
            <person name="Imai K."/>
            <person name="Bui V.N."/>
            <person name="Hall J.S."/>
            <person name="Pantin-Jackwood M."/>
            <person name="Stallknecht D.E."/>
            <person name="Ramey A.M."/>
        </authorList>
    </citation>
    <scope>NUCLEOTIDE SEQUENCE</scope>
    <source>
        <strain evidence="21">APMV-4/Anas sp./Japan/10KI182/2010</strain>
    </source>
</reference>
<evidence type="ECO:0000256" key="8">
    <source>
        <dbReference type="ARBA" id="ARBA00022729"/>
    </source>
</evidence>
<evidence type="ECO:0000256" key="7">
    <source>
        <dbReference type="ARBA" id="ARBA00022692"/>
    </source>
</evidence>
<keyword evidence="6" id="KW-1162">Viral penetration into host cytoplasm</keyword>
<sequence length="566" mass="61222">MRLSSTILALVLSVLTGYLMGTHSSNVNERPKSEGIRGDLIPGAGIFVTQVRQLQIYQQSGYHDLVIRLLPLLPAELNDCQREVVTEYNNTVSQLLQPIKTNLDTLLADGSTRDVDIQPRFIGAIIATGALAVATVAEVTAAQALSQSKTNAQNILKLRDSIQATNQAVFEISQGLEATATVLSKLQTELNENIIPSLNNLSCAAMGNRLGVSLSLYLTLMTTLFGDQITNPVLTPISYSTLSAMAGGHIGPVMSKILAGSVTSQLGAEQLIASGLIQSQVVGYDSQYQLLVIRVNLVRIQEVQNTRVVSLRTLAVNRDGGLYRAQVPPEVVERSGIAERFYADDCVLTTTDYICSSIRSSRLNPELVKCLSGTLDSCTFERESALLSTPFFVYNKAVVANCKAATCRCNKPPSIIAQYSASALVTITTDTCADLEIEGYRFNIQTESNSWVAPNFTVSTSQIVSVDPIDISSDIAKINSSIEAAREQLELSNQILSRINPRIVNDESLIAIIVTIVVLSLLVIGLIVVLGVMYKNLKKVQRAQAAMMMQQMSSSQPVTTKLGTPF</sequence>
<evidence type="ECO:0000256" key="4">
    <source>
        <dbReference type="ARBA" id="ARBA00022511"/>
    </source>
</evidence>
<name>A0A127IHU0_9MONO</name>
<evidence type="ECO:0000256" key="6">
    <source>
        <dbReference type="ARBA" id="ARBA00022595"/>
    </source>
</evidence>
<evidence type="ECO:0000256" key="18">
    <source>
        <dbReference type="ARBA" id="ARBA00023288"/>
    </source>
</evidence>
<feature type="transmembrane region" description="Helical" evidence="20">
    <location>
        <begin position="509"/>
        <end position="534"/>
    </location>
</feature>
<keyword evidence="5" id="KW-1169">Fusion of virus membrane with host cell membrane</keyword>
<keyword evidence="11 20" id="KW-0261">Viral envelope protein</keyword>
<keyword evidence="17" id="KW-0325">Glycoprotein</keyword>
<keyword evidence="8" id="KW-0732">Signal</keyword>
<comment type="similarity">
    <text evidence="1 20">Belongs to the paramyxoviruses fusion glycoprotein family.</text>
</comment>
<dbReference type="Gene3D" id="1.10.287.2480">
    <property type="match status" value="1"/>
</dbReference>
<keyword evidence="4" id="KW-1032">Host cell membrane</keyword>
<evidence type="ECO:0000256" key="14">
    <source>
        <dbReference type="ARBA" id="ARBA00023136"/>
    </source>
</evidence>
<dbReference type="Pfam" id="PF00523">
    <property type="entry name" value="Fusion_gly"/>
    <property type="match status" value="1"/>
</dbReference>
<keyword evidence="7 20" id="KW-0812">Transmembrane</keyword>